<dbReference type="RefSeq" id="XP_001792791.1">
    <property type="nucleotide sequence ID" value="XM_001792739.1"/>
</dbReference>
<organism evidence="1 2">
    <name type="scientific">Phaeosphaeria nodorum (strain SN15 / ATCC MYA-4574 / FGSC 10173)</name>
    <name type="common">Glume blotch fungus</name>
    <name type="synonym">Parastagonospora nodorum</name>
    <dbReference type="NCBI Taxonomy" id="321614"/>
    <lineage>
        <taxon>Eukaryota</taxon>
        <taxon>Fungi</taxon>
        <taxon>Dikarya</taxon>
        <taxon>Ascomycota</taxon>
        <taxon>Pezizomycotina</taxon>
        <taxon>Dothideomycetes</taxon>
        <taxon>Pleosporomycetidae</taxon>
        <taxon>Pleosporales</taxon>
        <taxon>Pleosporineae</taxon>
        <taxon>Phaeosphaeriaceae</taxon>
        <taxon>Parastagonospora</taxon>
    </lineage>
</organism>
<dbReference type="Proteomes" id="UP000001055">
    <property type="component" value="Unassembled WGS sequence"/>
</dbReference>
<reference evidence="2" key="1">
    <citation type="journal article" date="2007" name="Plant Cell">
        <title>Dothideomycete-plant interactions illuminated by genome sequencing and EST analysis of the wheat pathogen Stagonospora nodorum.</title>
        <authorList>
            <person name="Hane J.K."/>
            <person name="Lowe R.G."/>
            <person name="Solomon P.S."/>
            <person name="Tan K.C."/>
            <person name="Schoch C.L."/>
            <person name="Spatafora J.W."/>
            <person name="Crous P.W."/>
            <person name="Kodira C."/>
            <person name="Birren B.W."/>
            <person name="Galagan J.E."/>
            <person name="Torriani S.F."/>
            <person name="McDonald B.A."/>
            <person name="Oliver R.P."/>
        </authorList>
    </citation>
    <scope>NUCLEOTIDE SEQUENCE [LARGE SCALE GENOMIC DNA]</scope>
    <source>
        <strain evidence="2">SN15 / ATCC MYA-4574 / FGSC 10173</strain>
    </source>
</reference>
<evidence type="ECO:0000313" key="1">
    <source>
        <dbReference type="EMBL" id="EAT90387.1"/>
    </source>
</evidence>
<dbReference type="AlphaFoldDB" id="Q0V1D9"/>
<protein>
    <submittedName>
        <fullName evidence="1">Uncharacterized protein</fullName>
    </submittedName>
</protein>
<proteinExistence type="predicted"/>
<evidence type="ECO:0000313" key="2">
    <source>
        <dbReference type="Proteomes" id="UP000001055"/>
    </source>
</evidence>
<dbReference type="KEGG" id="pno:SNOG_02175"/>
<dbReference type="GeneID" id="5969641"/>
<sequence length="81" mass="9180">MTQSAQDSPAFVSSVLGRYCAPQIKQERCCFAIRARVSDPLPSAWITDETKVLEDEFPGVVRPHLHTKTALENTCIWYVLR</sequence>
<accession>Q0V1D9</accession>
<dbReference type="InParanoid" id="Q0V1D9"/>
<dbReference type="EMBL" id="CH445327">
    <property type="protein sequence ID" value="EAT90387.1"/>
    <property type="molecule type" value="Genomic_DNA"/>
</dbReference>
<name>Q0V1D9_PHANO</name>
<gene>
    <name evidence="1" type="ORF">SNOG_02175</name>
</gene>